<feature type="repeat" description="PPR" evidence="2">
    <location>
        <begin position="365"/>
        <end position="395"/>
    </location>
</feature>
<feature type="repeat" description="PPR" evidence="2">
    <location>
        <begin position="194"/>
        <end position="228"/>
    </location>
</feature>
<reference evidence="3 4" key="1">
    <citation type="journal article" date="2016" name="Sci. Rep.">
        <title>The Dendrobium catenatum Lindl. genome sequence provides insights into polysaccharide synthase, floral development and adaptive evolution.</title>
        <authorList>
            <person name="Zhang G.Q."/>
            <person name="Xu Q."/>
            <person name="Bian C."/>
            <person name="Tsai W.C."/>
            <person name="Yeh C.M."/>
            <person name="Liu K.W."/>
            <person name="Yoshida K."/>
            <person name="Zhang L.S."/>
            <person name="Chang S.B."/>
            <person name="Chen F."/>
            <person name="Shi Y."/>
            <person name="Su Y.Y."/>
            <person name="Zhang Y.Q."/>
            <person name="Chen L.J."/>
            <person name="Yin Y."/>
            <person name="Lin M."/>
            <person name="Huang H."/>
            <person name="Deng H."/>
            <person name="Wang Z.W."/>
            <person name="Zhu S.L."/>
            <person name="Zhao X."/>
            <person name="Deng C."/>
            <person name="Niu S.C."/>
            <person name="Huang J."/>
            <person name="Wang M."/>
            <person name="Liu G.H."/>
            <person name="Yang H.J."/>
            <person name="Xiao X.J."/>
            <person name="Hsiao Y.Y."/>
            <person name="Wu W.L."/>
            <person name="Chen Y.Y."/>
            <person name="Mitsuda N."/>
            <person name="Ohme-Takagi M."/>
            <person name="Luo Y.B."/>
            <person name="Van de Peer Y."/>
            <person name="Liu Z.J."/>
        </authorList>
    </citation>
    <scope>NUCLEOTIDE SEQUENCE [LARGE SCALE GENOMIC DNA]</scope>
    <source>
        <tissue evidence="3">The whole plant</tissue>
    </source>
</reference>
<dbReference type="PROSITE" id="PS51375">
    <property type="entry name" value="PPR"/>
    <property type="match status" value="5"/>
</dbReference>
<dbReference type="Pfam" id="PF13041">
    <property type="entry name" value="PPR_2"/>
    <property type="match status" value="2"/>
</dbReference>
<dbReference type="PANTHER" id="PTHR47926:SF498">
    <property type="entry name" value="PENTATRICOPEPTIDE REPEAT-CONTAINING PROTEIN"/>
    <property type="match status" value="1"/>
</dbReference>
<feature type="repeat" description="PPR" evidence="2">
    <location>
        <begin position="264"/>
        <end position="298"/>
    </location>
</feature>
<feature type="repeat" description="PPR" evidence="2">
    <location>
        <begin position="396"/>
        <end position="426"/>
    </location>
</feature>
<dbReference type="GO" id="GO:0009451">
    <property type="term" value="P:RNA modification"/>
    <property type="evidence" value="ECO:0007669"/>
    <property type="project" value="InterPro"/>
</dbReference>
<dbReference type="InterPro" id="IPR046960">
    <property type="entry name" value="PPR_At4g14850-like_plant"/>
</dbReference>
<dbReference type="FunFam" id="1.25.40.10:FF:000627">
    <property type="entry name" value="Pentatricopeptide repeat-containing protein"/>
    <property type="match status" value="1"/>
</dbReference>
<dbReference type="AlphaFoldDB" id="A0A2I0XBZ8"/>
<dbReference type="Gene3D" id="1.25.40.10">
    <property type="entry name" value="Tetratricopeptide repeat domain"/>
    <property type="match status" value="4"/>
</dbReference>
<name>A0A2I0XBZ8_9ASPA</name>
<sequence length="621" mass="68353">MNIKPHSLLSLPTKRRTSFSSLSSLSSHLSLLHHRAAPHHLPKARELHALLLTSSLLSSSPPALTSLISLYSKCCCPASALSAFYSSPSPPNLFAWNAAISALSSNTLPADALLLFRFLRSHPSLFPDHFTFPCVIKSISDLGDAGDLKNIHALLFKFGLVSDVFASSAMVNGYLKLGIVDDAEVVFDEIPEKDVVLWNSMVNGFAQMGRFSNAKDYFHRMLEEGMVPSRFTVTGILSVFTSTADLNGGRNIHAFVVKIGYGFDVAISNSLIDLYGKCHDVEEAAEVFESMFEKDIFSWNSIISASEYSADHPKAFQLFRQMLCVGVQPDSITVAAVLPACSQLDALAHGREIHTYLLRHGIRGDVFVDNALMDMYAKCGMLDDARNVFDVMPNRDVASWNIIIDAYASHGRGEDALKLFNAMTTEPDEVTFVAVLSACSHSGLMEIGVKIFEQMKVMPVAEHYLCMVDMFGRAGMLEKAKEVAAAAEKACGMKGWRTYIAACKERGQMERVVEAAERLVEMEPEGSGAWVMAANAYGWAGKYEEVAEWRGEMWRRGVRKVPGCSWVEVAGHGVHTFIAGERCHPRAEAIYAVIHELAGWIRDGGYLAQVGLNGPGEYWWN</sequence>
<keyword evidence="4" id="KW-1185">Reference proteome</keyword>
<dbReference type="PANTHER" id="PTHR47926">
    <property type="entry name" value="PENTATRICOPEPTIDE REPEAT-CONTAINING PROTEIN"/>
    <property type="match status" value="1"/>
</dbReference>
<proteinExistence type="predicted"/>
<dbReference type="EMBL" id="KZ501977">
    <property type="protein sequence ID" value="PKU85429.1"/>
    <property type="molecule type" value="Genomic_DNA"/>
</dbReference>
<dbReference type="FunFam" id="1.25.40.10:FF:001093">
    <property type="entry name" value="Pentatricopeptide repeat-containing protein At2g34400"/>
    <property type="match status" value="1"/>
</dbReference>
<protein>
    <submittedName>
        <fullName evidence="3">Pentatricopeptide repeat-containing protein</fullName>
    </submittedName>
</protein>
<dbReference type="SUPFAM" id="SSF48452">
    <property type="entry name" value="TPR-like"/>
    <property type="match status" value="1"/>
</dbReference>
<dbReference type="FunFam" id="1.25.40.10:FF:000344">
    <property type="entry name" value="Pentatricopeptide repeat-containing protein"/>
    <property type="match status" value="1"/>
</dbReference>
<dbReference type="InterPro" id="IPR002885">
    <property type="entry name" value="PPR_rpt"/>
</dbReference>
<evidence type="ECO:0000313" key="4">
    <source>
        <dbReference type="Proteomes" id="UP000233837"/>
    </source>
</evidence>
<dbReference type="GO" id="GO:0003723">
    <property type="term" value="F:RNA binding"/>
    <property type="evidence" value="ECO:0007669"/>
    <property type="project" value="InterPro"/>
</dbReference>
<dbReference type="InterPro" id="IPR011990">
    <property type="entry name" value="TPR-like_helical_dom_sf"/>
</dbReference>
<feature type="repeat" description="PPR" evidence="2">
    <location>
        <begin position="428"/>
        <end position="462"/>
    </location>
</feature>
<dbReference type="NCBIfam" id="TIGR00756">
    <property type="entry name" value="PPR"/>
    <property type="match status" value="4"/>
</dbReference>
<accession>A0A2I0XBZ8</accession>
<dbReference type="InterPro" id="IPR046848">
    <property type="entry name" value="E_motif"/>
</dbReference>
<gene>
    <name evidence="3" type="primary">PCMP-E31</name>
    <name evidence="3" type="ORF">MA16_Dca003168</name>
</gene>
<dbReference type="Proteomes" id="UP000233837">
    <property type="component" value="Unassembled WGS sequence"/>
</dbReference>
<organism evidence="3 4">
    <name type="scientific">Dendrobium catenatum</name>
    <dbReference type="NCBI Taxonomy" id="906689"/>
    <lineage>
        <taxon>Eukaryota</taxon>
        <taxon>Viridiplantae</taxon>
        <taxon>Streptophyta</taxon>
        <taxon>Embryophyta</taxon>
        <taxon>Tracheophyta</taxon>
        <taxon>Spermatophyta</taxon>
        <taxon>Magnoliopsida</taxon>
        <taxon>Liliopsida</taxon>
        <taxon>Asparagales</taxon>
        <taxon>Orchidaceae</taxon>
        <taxon>Epidendroideae</taxon>
        <taxon>Malaxideae</taxon>
        <taxon>Dendrobiinae</taxon>
        <taxon>Dendrobium</taxon>
    </lineage>
</organism>
<reference evidence="3 4" key="2">
    <citation type="journal article" date="2017" name="Nature">
        <title>The Apostasia genome and the evolution of orchids.</title>
        <authorList>
            <person name="Zhang G.Q."/>
            <person name="Liu K.W."/>
            <person name="Li Z."/>
            <person name="Lohaus R."/>
            <person name="Hsiao Y.Y."/>
            <person name="Niu S.C."/>
            <person name="Wang J.Y."/>
            <person name="Lin Y.C."/>
            <person name="Xu Q."/>
            <person name="Chen L.J."/>
            <person name="Yoshida K."/>
            <person name="Fujiwara S."/>
            <person name="Wang Z.W."/>
            <person name="Zhang Y.Q."/>
            <person name="Mitsuda N."/>
            <person name="Wang M."/>
            <person name="Liu G.H."/>
            <person name="Pecoraro L."/>
            <person name="Huang H.X."/>
            <person name="Xiao X.J."/>
            <person name="Lin M."/>
            <person name="Wu X.Y."/>
            <person name="Wu W.L."/>
            <person name="Chen Y.Y."/>
            <person name="Chang S.B."/>
            <person name="Sakamoto S."/>
            <person name="Ohme-Takagi M."/>
            <person name="Yagi M."/>
            <person name="Zeng S.J."/>
            <person name="Shen C.Y."/>
            <person name="Yeh C.M."/>
            <person name="Luo Y.B."/>
            <person name="Tsai W.C."/>
            <person name="Van de Peer Y."/>
            <person name="Liu Z.J."/>
        </authorList>
    </citation>
    <scope>NUCLEOTIDE SEQUENCE [LARGE SCALE GENOMIC DNA]</scope>
    <source>
        <tissue evidence="3">The whole plant</tissue>
    </source>
</reference>
<keyword evidence="1" id="KW-0677">Repeat</keyword>
<dbReference type="Pfam" id="PF20431">
    <property type="entry name" value="E_motif"/>
    <property type="match status" value="1"/>
</dbReference>
<dbReference type="Pfam" id="PF01535">
    <property type="entry name" value="PPR"/>
    <property type="match status" value="3"/>
</dbReference>
<evidence type="ECO:0000256" key="2">
    <source>
        <dbReference type="PROSITE-ProRule" id="PRU00708"/>
    </source>
</evidence>
<dbReference type="OrthoDB" id="631241at2759"/>
<evidence type="ECO:0000313" key="3">
    <source>
        <dbReference type="EMBL" id="PKU85429.1"/>
    </source>
</evidence>
<evidence type="ECO:0000256" key="1">
    <source>
        <dbReference type="ARBA" id="ARBA00022737"/>
    </source>
</evidence>